<accession>A0AAU7S4B9</accession>
<dbReference type="RefSeq" id="WP_349962405.1">
    <property type="nucleotide sequence ID" value="NZ_CP157962.1"/>
</dbReference>
<sequence>MYDAKWQAPVVIDLSHPHGRQTITTVREAADCLMDIWPEPDHSVERDEALRICLEVFEGNASADDARDAFLAAARSAGLSTS</sequence>
<keyword evidence="1" id="KW-0614">Plasmid</keyword>
<dbReference type="Gene3D" id="6.10.250.730">
    <property type="match status" value="1"/>
</dbReference>
<organism evidence="1">
    <name type="scientific">Rhizobium sp. ZPR3</name>
    <dbReference type="NCBI Taxonomy" id="3158967"/>
    <lineage>
        <taxon>Bacteria</taxon>
        <taxon>Pseudomonadati</taxon>
        <taxon>Pseudomonadota</taxon>
        <taxon>Alphaproteobacteria</taxon>
        <taxon>Hyphomicrobiales</taxon>
        <taxon>Rhizobiaceae</taxon>
        <taxon>Rhizobium/Agrobacterium group</taxon>
        <taxon>Rhizobium</taxon>
    </lineage>
</organism>
<dbReference type="AlphaFoldDB" id="A0AAU7S4B9"/>
<dbReference type="Pfam" id="PF06169">
    <property type="entry name" value="DUF982"/>
    <property type="match status" value="1"/>
</dbReference>
<gene>
    <name evidence="1" type="ORF">ABM479_29215</name>
</gene>
<name>A0AAU7S4B9_9HYPH</name>
<protein>
    <submittedName>
        <fullName evidence="1">DUF982 domain-containing protein</fullName>
    </submittedName>
</protein>
<reference evidence="1" key="1">
    <citation type="submission" date="2024-06" db="EMBL/GenBank/DDBJ databases">
        <authorList>
            <person name="Li T."/>
            <person name="Gao R."/>
        </authorList>
    </citation>
    <scope>NUCLEOTIDE SEQUENCE</scope>
    <source>
        <strain evidence="1">ZPR3</strain>
        <plasmid evidence="1">unnamed2</plasmid>
    </source>
</reference>
<proteinExistence type="predicted"/>
<evidence type="ECO:0000313" key="1">
    <source>
        <dbReference type="EMBL" id="XBT97354.1"/>
    </source>
</evidence>
<dbReference type="InterPro" id="IPR010385">
    <property type="entry name" value="DUF982"/>
</dbReference>
<geneLocation type="plasmid" evidence="1">
    <name>unnamed2</name>
</geneLocation>
<dbReference type="EMBL" id="CP157962">
    <property type="protein sequence ID" value="XBT97354.1"/>
    <property type="molecule type" value="Genomic_DNA"/>
</dbReference>